<dbReference type="PANTHER" id="PTHR34933:SF1">
    <property type="entry name" value="FLAGELLAR L-RING PROTEIN"/>
    <property type="match status" value="1"/>
</dbReference>
<keyword evidence="5 9" id="KW-0732">Signal</keyword>
<comment type="subcellular location">
    <subcellularLocation>
        <location evidence="2">Bacterial flagellum basal body</location>
    </subcellularLocation>
    <subcellularLocation>
        <location evidence="3">Cell outer membrane</location>
    </subcellularLocation>
</comment>
<evidence type="ECO:0000313" key="11">
    <source>
        <dbReference type="Proteomes" id="UP000297855"/>
    </source>
</evidence>
<dbReference type="RefSeq" id="WP_135814457.1">
    <property type="nucleotide sequence ID" value="NZ_RQEV01000016.1"/>
</dbReference>
<keyword evidence="8" id="KW-0998">Cell outer membrane</keyword>
<evidence type="ECO:0000313" key="10">
    <source>
        <dbReference type="EMBL" id="TGK15364.1"/>
    </source>
</evidence>
<keyword evidence="11" id="KW-1185">Reference proteome</keyword>
<feature type="chain" id="PRO_5020444388" evidence="9">
    <location>
        <begin position="24"/>
        <end position="223"/>
    </location>
</feature>
<evidence type="ECO:0000256" key="9">
    <source>
        <dbReference type="SAM" id="SignalP"/>
    </source>
</evidence>
<dbReference type="InterPro" id="IPR000527">
    <property type="entry name" value="Flag_Lring"/>
</dbReference>
<evidence type="ECO:0000256" key="6">
    <source>
        <dbReference type="ARBA" id="ARBA00023136"/>
    </source>
</evidence>
<comment type="caution">
    <text evidence="10">The sequence shown here is derived from an EMBL/GenBank/DDBJ whole genome shotgun (WGS) entry which is preliminary data.</text>
</comment>
<keyword evidence="6" id="KW-0472">Membrane</keyword>
<dbReference type="PANTHER" id="PTHR34933">
    <property type="entry name" value="FLAGELLAR L-RING PROTEIN"/>
    <property type="match status" value="1"/>
</dbReference>
<keyword evidence="7" id="KW-0975">Bacterial flagellum</keyword>
<dbReference type="Pfam" id="PF02107">
    <property type="entry name" value="FlgH"/>
    <property type="match status" value="1"/>
</dbReference>
<reference evidence="10" key="1">
    <citation type="journal article" date="2019" name="PLoS Negl. Trop. Dis.">
        <title>Revisiting the worldwide diversity of Leptospira species in the environment.</title>
        <authorList>
            <person name="Vincent A.T."/>
            <person name="Schiettekatte O."/>
            <person name="Bourhy P."/>
            <person name="Veyrier F.J."/>
            <person name="Picardeau M."/>
        </authorList>
    </citation>
    <scope>NUCLEOTIDE SEQUENCE [LARGE SCALE GENOMIC DNA]</scope>
    <source>
        <strain evidence="10">SCS5</strain>
    </source>
</reference>
<dbReference type="GO" id="GO:0071973">
    <property type="term" value="P:bacterial-type flagellum-dependent cell motility"/>
    <property type="evidence" value="ECO:0007669"/>
    <property type="project" value="InterPro"/>
</dbReference>
<keyword evidence="10" id="KW-0969">Cilium</keyword>
<dbReference type="OrthoDB" id="345063at2"/>
<dbReference type="GO" id="GO:0003774">
    <property type="term" value="F:cytoskeletal motor activity"/>
    <property type="evidence" value="ECO:0007669"/>
    <property type="project" value="InterPro"/>
</dbReference>
<comment type="similarity">
    <text evidence="4">Belongs to the FlgH family.</text>
</comment>
<dbReference type="GO" id="GO:0009427">
    <property type="term" value="C:bacterial-type flagellum basal body, distal rod, L ring"/>
    <property type="evidence" value="ECO:0007669"/>
    <property type="project" value="InterPro"/>
</dbReference>
<feature type="signal peptide" evidence="9">
    <location>
        <begin position="1"/>
        <end position="23"/>
    </location>
</feature>
<evidence type="ECO:0000256" key="4">
    <source>
        <dbReference type="ARBA" id="ARBA00006929"/>
    </source>
</evidence>
<evidence type="ECO:0000256" key="1">
    <source>
        <dbReference type="ARBA" id="ARBA00002591"/>
    </source>
</evidence>
<evidence type="ECO:0000256" key="2">
    <source>
        <dbReference type="ARBA" id="ARBA00004117"/>
    </source>
</evidence>
<dbReference type="GO" id="GO:0009279">
    <property type="term" value="C:cell outer membrane"/>
    <property type="evidence" value="ECO:0007669"/>
    <property type="project" value="UniProtKB-SubCell"/>
</dbReference>
<gene>
    <name evidence="10" type="ORF">EHO61_15365</name>
</gene>
<dbReference type="Proteomes" id="UP000297855">
    <property type="component" value="Unassembled WGS sequence"/>
</dbReference>
<dbReference type="AlphaFoldDB" id="A0A4R9GL61"/>
<proteinExistence type="inferred from homology"/>
<keyword evidence="10" id="KW-0282">Flagellum</keyword>
<protein>
    <submittedName>
        <fullName evidence="10">Flagellar biosynthesis protein FlgH</fullName>
    </submittedName>
</protein>
<comment type="function">
    <text evidence="1">Assembles around the rod to form the L-ring and probably protects the motor/basal body from shearing forces during rotation.</text>
</comment>
<evidence type="ECO:0000256" key="3">
    <source>
        <dbReference type="ARBA" id="ARBA00004442"/>
    </source>
</evidence>
<accession>A0A4R9GL61</accession>
<name>A0A4R9GL61_9LEPT</name>
<keyword evidence="10" id="KW-0966">Cell projection</keyword>
<evidence type="ECO:0000256" key="7">
    <source>
        <dbReference type="ARBA" id="ARBA00023143"/>
    </source>
</evidence>
<organism evidence="10 11">
    <name type="scientific">Leptospira fluminis</name>
    <dbReference type="NCBI Taxonomy" id="2484979"/>
    <lineage>
        <taxon>Bacteria</taxon>
        <taxon>Pseudomonadati</taxon>
        <taxon>Spirochaetota</taxon>
        <taxon>Spirochaetia</taxon>
        <taxon>Leptospirales</taxon>
        <taxon>Leptospiraceae</taxon>
        <taxon>Leptospira</taxon>
    </lineage>
</organism>
<evidence type="ECO:0000256" key="8">
    <source>
        <dbReference type="ARBA" id="ARBA00023237"/>
    </source>
</evidence>
<evidence type="ECO:0000256" key="5">
    <source>
        <dbReference type="ARBA" id="ARBA00022729"/>
    </source>
</evidence>
<sequence length="223" mass="24437">MFVTGRKRLAALSILVGAGMALTAQELSQWQDKNPYARSQNLKVGTAVFVRLKDGWNAEFEIESTADENITVKSVPDKKIIPDNPSFNSDRSIVRKNKGKIKSQGKLKGSLTATVTAIDPATGLLTLQGQRTSTYNGEPSSVSLSGRLSPEFLSRDNSVDADRIADLQIQFVGRIEPKDLRPPIAMKTITNPDGSVTLKAELSDEEKQRIILEQLNRLLGESK</sequence>
<dbReference type="EMBL" id="RQEV01000016">
    <property type="protein sequence ID" value="TGK15364.1"/>
    <property type="molecule type" value="Genomic_DNA"/>
</dbReference>